<protein>
    <submittedName>
        <fullName evidence="1">Uncharacterized protein</fullName>
    </submittedName>
</protein>
<organism evidence="1 2">
    <name type="scientific">Fusarium oxysporum f. sp. cubense</name>
    <dbReference type="NCBI Taxonomy" id="61366"/>
    <lineage>
        <taxon>Eukaryota</taxon>
        <taxon>Fungi</taxon>
        <taxon>Dikarya</taxon>
        <taxon>Ascomycota</taxon>
        <taxon>Pezizomycotina</taxon>
        <taxon>Sordariomycetes</taxon>
        <taxon>Hypocreomycetidae</taxon>
        <taxon>Hypocreales</taxon>
        <taxon>Nectriaceae</taxon>
        <taxon>Fusarium</taxon>
        <taxon>Fusarium oxysporum species complex</taxon>
    </lineage>
</organism>
<evidence type="ECO:0000313" key="1">
    <source>
        <dbReference type="EMBL" id="TXC07100.1"/>
    </source>
</evidence>
<accession>A0A5C6T816</accession>
<name>A0A5C6T816_FUSOC</name>
<dbReference type="Proteomes" id="UP000321331">
    <property type="component" value="Unassembled WGS sequence"/>
</dbReference>
<reference evidence="1 2" key="1">
    <citation type="submission" date="2019-07" db="EMBL/GenBank/DDBJ databases">
        <title>The First High-Quality Draft Genome Sequence of the Causal Agent of the Current Panama Disease Epidemic.</title>
        <authorList>
            <person name="Warmington R.J."/>
            <person name="Kay W."/>
            <person name="Jeffries A."/>
            <person name="Bebber D."/>
            <person name="Moore K."/>
            <person name="Studholme D.J."/>
        </authorList>
    </citation>
    <scope>NUCLEOTIDE SEQUENCE [LARGE SCALE GENOMIC DNA]</scope>
    <source>
        <strain evidence="1 2">TR4</strain>
    </source>
</reference>
<dbReference type="EMBL" id="VMNF01000005">
    <property type="protein sequence ID" value="TXC07100.1"/>
    <property type="molecule type" value="Genomic_DNA"/>
</dbReference>
<comment type="caution">
    <text evidence="1">The sequence shown here is derived from an EMBL/GenBank/DDBJ whole genome shotgun (WGS) entry which is preliminary data.</text>
</comment>
<dbReference type="AlphaFoldDB" id="A0A5C6T816"/>
<gene>
    <name evidence="1" type="ORF">FocTR4_00002952</name>
</gene>
<sequence>MDMKWLGLMGVENNSGSQLKLAYVGNCFPIEVEAFTVLLDIQWQATKGSCSSAKIVVTIEMTLLLLARRPIMQAQLNVVISNSLARQVEGLRTAQGMWWKFSMGTEWDELKWMSWFKWGRHHRKIRLEENDVVDDIKRKPDKTQPQCEIDTEIAMIARTNDNQQIEGRV</sequence>
<evidence type="ECO:0000313" key="2">
    <source>
        <dbReference type="Proteomes" id="UP000321331"/>
    </source>
</evidence>
<proteinExistence type="predicted"/>